<protein>
    <submittedName>
        <fullName evidence="1">Secreted protein</fullName>
    </submittedName>
</protein>
<accession>J9GU63</accession>
<comment type="caution">
    <text evidence="1">The sequence shown here is derived from an EMBL/GenBank/DDBJ whole genome shotgun (WGS) entry which is preliminary data.</text>
</comment>
<dbReference type="AlphaFoldDB" id="J9GU63"/>
<evidence type="ECO:0000313" key="1">
    <source>
        <dbReference type="EMBL" id="EJX06323.1"/>
    </source>
</evidence>
<feature type="non-terminal residue" evidence="1">
    <location>
        <position position="72"/>
    </location>
</feature>
<proteinExistence type="predicted"/>
<dbReference type="EMBL" id="AMCI01001198">
    <property type="protein sequence ID" value="EJX06323.1"/>
    <property type="molecule type" value="Genomic_DNA"/>
</dbReference>
<gene>
    <name evidence="1" type="ORF">EVA_05570</name>
</gene>
<sequence length="72" mass="7572">MSVFKKSISLIAVALASALSGHLYAQTYVDGGFVLPAAQEGAGQKFSCRASASTDTMRLGYCVDELRLPGLM</sequence>
<name>J9GU63_9ZZZZ</name>
<reference evidence="1" key="1">
    <citation type="journal article" date="2012" name="PLoS ONE">
        <title>Gene sets for utilization of primary and secondary nutrition supplies in the distal gut of endangered iberian lynx.</title>
        <authorList>
            <person name="Alcaide M."/>
            <person name="Messina E."/>
            <person name="Richter M."/>
            <person name="Bargiela R."/>
            <person name="Peplies J."/>
            <person name="Huws S.A."/>
            <person name="Newbold C.J."/>
            <person name="Golyshin P.N."/>
            <person name="Simon M.A."/>
            <person name="Lopez G."/>
            <person name="Yakimov M.M."/>
            <person name="Ferrer M."/>
        </authorList>
    </citation>
    <scope>NUCLEOTIDE SEQUENCE</scope>
</reference>
<organism evidence="1">
    <name type="scientific">gut metagenome</name>
    <dbReference type="NCBI Taxonomy" id="749906"/>
    <lineage>
        <taxon>unclassified sequences</taxon>
        <taxon>metagenomes</taxon>
        <taxon>organismal metagenomes</taxon>
    </lineage>
</organism>